<sequence>SQVLDTRDVQVFKVTVNGQDAQFAFGEKHSFKGTPLEITFPNELRRGQEAIVEISFESSPQSSALQWFTPQWFTPEQTSGKKHPFLFSQCQVEFV</sequence>
<dbReference type="Proteomes" id="UP000525319">
    <property type="component" value="Unassembled WGS sequence"/>
</dbReference>
<dbReference type="GO" id="GO:0004463">
    <property type="term" value="F:leukotriene-A4 hydrolase activity"/>
    <property type="evidence" value="ECO:0007669"/>
    <property type="project" value="TreeGrafter"/>
</dbReference>
<dbReference type="EMBL" id="VZTZ01041217">
    <property type="protein sequence ID" value="NXU44015.1"/>
    <property type="molecule type" value="Genomic_DNA"/>
</dbReference>
<gene>
    <name evidence="1" type="primary">Lta4h</name>
    <name evidence="1" type="ORF">DRYBRU_R09930</name>
</gene>
<proteinExistence type="predicted"/>
<dbReference type="InterPro" id="IPR042097">
    <property type="entry name" value="Aminopeptidase_N-like_N_sf"/>
</dbReference>
<dbReference type="PANTHER" id="PTHR45726:SF3">
    <property type="entry name" value="LEUKOTRIENE A-4 HYDROLASE"/>
    <property type="match status" value="1"/>
</dbReference>
<name>A0A7L3KQP3_9PASS</name>
<keyword evidence="1" id="KW-0378">Hydrolase</keyword>
<organism evidence="1 2">
    <name type="scientific">Drymodes brunneopygia</name>
    <dbReference type="NCBI Taxonomy" id="626378"/>
    <lineage>
        <taxon>Eukaryota</taxon>
        <taxon>Metazoa</taxon>
        <taxon>Chordata</taxon>
        <taxon>Craniata</taxon>
        <taxon>Vertebrata</taxon>
        <taxon>Euteleostomi</taxon>
        <taxon>Archelosauria</taxon>
        <taxon>Archosauria</taxon>
        <taxon>Dinosauria</taxon>
        <taxon>Saurischia</taxon>
        <taxon>Theropoda</taxon>
        <taxon>Coelurosauria</taxon>
        <taxon>Aves</taxon>
        <taxon>Neognathae</taxon>
        <taxon>Neoaves</taxon>
        <taxon>Telluraves</taxon>
        <taxon>Australaves</taxon>
        <taxon>Passeriformes</taxon>
        <taxon>Petroicidae</taxon>
        <taxon>Drymodes</taxon>
    </lineage>
</organism>
<feature type="non-terminal residue" evidence="1">
    <location>
        <position position="95"/>
    </location>
</feature>
<reference evidence="1 2" key="1">
    <citation type="submission" date="2019-09" db="EMBL/GenBank/DDBJ databases">
        <title>Bird 10,000 Genomes (B10K) Project - Family phase.</title>
        <authorList>
            <person name="Zhang G."/>
        </authorList>
    </citation>
    <scope>NUCLEOTIDE SEQUENCE [LARGE SCALE GENOMIC DNA]</scope>
    <source>
        <strain evidence="1">B10K-DU-030-03</strain>
    </source>
</reference>
<protein>
    <submittedName>
        <fullName evidence="1">LKHA4 hydrolase</fullName>
    </submittedName>
</protein>
<dbReference type="GO" id="GO:0043171">
    <property type="term" value="P:peptide catabolic process"/>
    <property type="evidence" value="ECO:0007669"/>
    <property type="project" value="TreeGrafter"/>
</dbReference>
<feature type="non-terminal residue" evidence="1">
    <location>
        <position position="1"/>
    </location>
</feature>
<evidence type="ECO:0000313" key="2">
    <source>
        <dbReference type="Proteomes" id="UP000525319"/>
    </source>
</evidence>
<dbReference type="SUPFAM" id="SSF63737">
    <property type="entry name" value="Leukotriene A4 hydrolase N-terminal domain"/>
    <property type="match status" value="1"/>
</dbReference>
<dbReference type="GO" id="GO:0005829">
    <property type="term" value="C:cytosol"/>
    <property type="evidence" value="ECO:0007669"/>
    <property type="project" value="TreeGrafter"/>
</dbReference>
<dbReference type="AlphaFoldDB" id="A0A7L3KQP3"/>
<dbReference type="Gene3D" id="2.60.40.1730">
    <property type="entry name" value="tricorn interacting facor f3 domain"/>
    <property type="match status" value="1"/>
</dbReference>
<dbReference type="OrthoDB" id="79562at2759"/>
<keyword evidence="2" id="KW-1185">Reference proteome</keyword>
<evidence type="ECO:0000313" key="1">
    <source>
        <dbReference type="EMBL" id="NXU44015.1"/>
    </source>
</evidence>
<comment type="caution">
    <text evidence="1">The sequence shown here is derived from an EMBL/GenBank/DDBJ whole genome shotgun (WGS) entry which is preliminary data.</text>
</comment>
<accession>A0A7L3KQP3</accession>
<dbReference type="PANTHER" id="PTHR45726">
    <property type="entry name" value="LEUKOTRIENE A-4 HYDROLASE"/>
    <property type="match status" value="1"/>
</dbReference>
<dbReference type="GO" id="GO:0004177">
    <property type="term" value="F:aminopeptidase activity"/>
    <property type="evidence" value="ECO:0007669"/>
    <property type="project" value="TreeGrafter"/>
</dbReference>
<dbReference type="InterPro" id="IPR034015">
    <property type="entry name" value="M1_LTA4H"/>
</dbReference>
<dbReference type="GO" id="GO:0019370">
    <property type="term" value="P:leukotriene biosynthetic process"/>
    <property type="evidence" value="ECO:0007669"/>
    <property type="project" value="TreeGrafter"/>
</dbReference>
<dbReference type="GO" id="GO:0004301">
    <property type="term" value="F:epoxide hydrolase activity"/>
    <property type="evidence" value="ECO:0007669"/>
    <property type="project" value="TreeGrafter"/>
</dbReference>
<dbReference type="GO" id="GO:0005634">
    <property type="term" value="C:nucleus"/>
    <property type="evidence" value="ECO:0007669"/>
    <property type="project" value="TreeGrafter"/>
</dbReference>